<proteinExistence type="inferred from homology"/>
<keyword evidence="4" id="KW-0732">Signal</keyword>
<dbReference type="RefSeq" id="WP_118444296.1">
    <property type="nucleotide sequence ID" value="NZ_JAQMLA010000178.1"/>
</dbReference>
<keyword evidence="6" id="KW-0046">Antibiotic resistance</keyword>
<dbReference type="InterPro" id="IPR001460">
    <property type="entry name" value="PCN-bd_Tpept"/>
</dbReference>
<dbReference type="GO" id="GO:0046677">
    <property type="term" value="P:response to antibiotic"/>
    <property type="evidence" value="ECO:0007669"/>
    <property type="project" value="UniProtKB-KW"/>
</dbReference>
<dbReference type="PROSITE" id="PS51257">
    <property type="entry name" value="PROKAR_LIPOPROTEIN"/>
    <property type="match status" value="1"/>
</dbReference>
<evidence type="ECO:0000256" key="3">
    <source>
        <dbReference type="ARBA" id="ARBA00012865"/>
    </source>
</evidence>
<dbReference type="EMBL" id="JAQMLA010000178">
    <property type="protein sequence ID" value="MDB8688988.1"/>
    <property type="molecule type" value="Genomic_DNA"/>
</dbReference>
<dbReference type="InterPro" id="IPR050515">
    <property type="entry name" value="Beta-lactam/transpept"/>
</dbReference>
<dbReference type="GO" id="GO:0008658">
    <property type="term" value="F:penicillin binding"/>
    <property type="evidence" value="ECO:0007669"/>
    <property type="project" value="InterPro"/>
</dbReference>
<dbReference type="EMBL" id="QRQE01000006">
    <property type="protein sequence ID" value="RHM80374.1"/>
    <property type="molecule type" value="Genomic_DNA"/>
</dbReference>
<comment type="catalytic activity">
    <reaction evidence="1">
        <text>a beta-lactam + H2O = a substituted beta-amino acid</text>
        <dbReference type="Rhea" id="RHEA:20401"/>
        <dbReference type="ChEBI" id="CHEBI:15377"/>
        <dbReference type="ChEBI" id="CHEBI:35627"/>
        <dbReference type="ChEBI" id="CHEBI:140347"/>
        <dbReference type="EC" id="3.5.2.6"/>
    </reaction>
</comment>
<reference evidence="9 10" key="1">
    <citation type="submission" date="2018-08" db="EMBL/GenBank/DDBJ databases">
        <title>A genome reference for cultivated species of the human gut microbiota.</title>
        <authorList>
            <person name="Zou Y."/>
            <person name="Xue W."/>
            <person name="Luo G."/>
        </authorList>
    </citation>
    <scope>NUCLEOTIDE SEQUENCE [LARGE SCALE GENOMIC DNA]</scope>
    <source>
        <strain evidence="9 10">AF33-12</strain>
    </source>
</reference>
<evidence type="ECO:0000256" key="1">
    <source>
        <dbReference type="ARBA" id="ARBA00001526"/>
    </source>
</evidence>
<evidence type="ECO:0000313" key="10">
    <source>
        <dbReference type="Proteomes" id="UP000285610"/>
    </source>
</evidence>
<evidence type="ECO:0000313" key="8">
    <source>
        <dbReference type="EMBL" id="MDB8688988.1"/>
    </source>
</evidence>
<sequence length="292" mass="33456">MLRLFKITCISAICFIMLSGCSARQEKMERTETNQLEQSKIEKKVSESNDEEILDLSDDFSGVNGCAVLYSPSKNKYSLYNKDMAEQEVSPYSTFKIISTLIGLHNNIIKDETSTLNYNGTQYPNPEWNENLTLQKAFQTSCIWYFHQIINSVGEEEVKKELSELEYGNCDVSAWEGSMINPYKELNGFWLGSSLKISPYEQVEVLSRIFESKSFYDSQNVEILKKIMLIEDEQGKKVYGKTGSGTNGEAWFIGFTEKGQQREYFAVYLEDSLQKERVSSTFAKEIALKIIE</sequence>
<evidence type="ECO:0000256" key="4">
    <source>
        <dbReference type="ARBA" id="ARBA00022729"/>
    </source>
</evidence>
<dbReference type="PANTHER" id="PTHR30627">
    <property type="entry name" value="PEPTIDOGLYCAN D,D-TRANSPEPTIDASE"/>
    <property type="match status" value="1"/>
</dbReference>
<dbReference type="Proteomes" id="UP000285610">
    <property type="component" value="Unassembled WGS sequence"/>
</dbReference>
<dbReference type="InterPro" id="IPR012338">
    <property type="entry name" value="Beta-lactam/transpept-like"/>
</dbReference>
<feature type="domain" description="Penicillin-binding protein transpeptidase" evidence="7">
    <location>
        <begin position="72"/>
        <end position="291"/>
    </location>
</feature>
<dbReference type="Gene3D" id="3.40.710.10">
    <property type="entry name" value="DD-peptidase/beta-lactamase superfamily"/>
    <property type="match status" value="1"/>
</dbReference>
<evidence type="ECO:0000313" key="9">
    <source>
        <dbReference type="EMBL" id="RHM80374.1"/>
    </source>
</evidence>
<dbReference type="Pfam" id="PF00905">
    <property type="entry name" value="Transpeptidase"/>
    <property type="match status" value="1"/>
</dbReference>
<dbReference type="GO" id="GO:0071555">
    <property type="term" value="P:cell wall organization"/>
    <property type="evidence" value="ECO:0007669"/>
    <property type="project" value="TreeGrafter"/>
</dbReference>
<accession>A0A415SCI2</accession>
<evidence type="ECO:0000256" key="2">
    <source>
        <dbReference type="ARBA" id="ARBA00007898"/>
    </source>
</evidence>
<name>A0A415SCI2_MEDGN</name>
<dbReference type="Proteomes" id="UP001212160">
    <property type="component" value="Unassembled WGS sequence"/>
</dbReference>
<dbReference type="EC" id="3.5.2.6" evidence="3"/>
<protein>
    <recommendedName>
        <fullName evidence="3">beta-lactamase</fullName>
        <ecNumber evidence="3">3.5.2.6</ecNumber>
    </recommendedName>
</protein>
<reference evidence="8" key="2">
    <citation type="submission" date="2023-01" db="EMBL/GenBank/DDBJ databases">
        <title>Human gut microbiome strain richness.</title>
        <authorList>
            <person name="Chen-Liaw A."/>
        </authorList>
    </citation>
    <scope>NUCLEOTIDE SEQUENCE</scope>
    <source>
        <strain evidence="8">RTP21484st1_H11_RTP21484_190118</strain>
    </source>
</reference>
<dbReference type="SUPFAM" id="SSF56601">
    <property type="entry name" value="beta-lactamase/transpeptidase-like"/>
    <property type="match status" value="1"/>
</dbReference>
<evidence type="ECO:0000256" key="6">
    <source>
        <dbReference type="ARBA" id="ARBA00023251"/>
    </source>
</evidence>
<dbReference type="AlphaFoldDB" id="A0A415SCI2"/>
<evidence type="ECO:0000259" key="7">
    <source>
        <dbReference type="Pfam" id="PF00905"/>
    </source>
</evidence>
<dbReference type="GO" id="GO:0005886">
    <property type="term" value="C:plasma membrane"/>
    <property type="evidence" value="ECO:0007669"/>
    <property type="project" value="TreeGrafter"/>
</dbReference>
<comment type="similarity">
    <text evidence="2">Belongs to the class-D beta-lactamase family.</text>
</comment>
<comment type="caution">
    <text evidence="9">The sequence shown here is derived from an EMBL/GenBank/DDBJ whole genome shotgun (WGS) entry which is preliminary data.</text>
</comment>
<keyword evidence="5" id="KW-0378">Hydrolase</keyword>
<gene>
    <name evidence="9" type="ORF">DWZ50_03930</name>
    <name evidence="8" type="ORF">PNW85_20580</name>
</gene>
<dbReference type="GO" id="GO:0008800">
    <property type="term" value="F:beta-lactamase activity"/>
    <property type="evidence" value="ECO:0007669"/>
    <property type="project" value="UniProtKB-EC"/>
</dbReference>
<evidence type="ECO:0000256" key="5">
    <source>
        <dbReference type="ARBA" id="ARBA00022801"/>
    </source>
</evidence>
<dbReference type="PANTHER" id="PTHR30627:SF6">
    <property type="entry name" value="BETA-LACTAMASE YBXI-RELATED"/>
    <property type="match status" value="1"/>
</dbReference>
<organism evidence="9 10">
    <name type="scientific">Mediterraneibacter gnavus</name>
    <name type="common">Ruminococcus gnavus</name>
    <dbReference type="NCBI Taxonomy" id="33038"/>
    <lineage>
        <taxon>Bacteria</taxon>
        <taxon>Bacillati</taxon>
        <taxon>Bacillota</taxon>
        <taxon>Clostridia</taxon>
        <taxon>Lachnospirales</taxon>
        <taxon>Lachnospiraceae</taxon>
        <taxon>Mediterraneibacter</taxon>
    </lineage>
</organism>